<name>A0A6N7BTR6_9GAMM</name>
<dbReference type="AlphaFoldDB" id="A0A6N7BTR6"/>
<keyword evidence="2" id="KW-1185">Reference proteome</keyword>
<protein>
    <submittedName>
        <fullName evidence="1">Uncharacterized protein</fullName>
    </submittedName>
</protein>
<accession>A0A6N7BTR6</accession>
<dbReference type="EMBL" id="VZIZ01000046">
    <property type="protein sequence ID" value="KAF0567449.1"/>
    <property type="molecule type" value="Genomic_DNA"/>
</dbReference>
<comment type="caution">
    <text evidence="1">The sequence shown here is derived from an EMBL/GenBank/DDBJ whole genome shotgun (WGS) entry which is preliminary data.</text>
</comment>
<proteinExistence type="predicted"/>
<evidence type="ECO:0000313" key="2">
    <source>
        <dbReference type="Proteomes" id="UP000471465"/>
    </source>
</evidence>
<dbReference type="Proteomes" id="UP000471465">
    <property type="component" value="Unassembled WGS sequence"/>
</dbReference>
<reference evidence="1 2" key="1">
    <citation type="submission" date="2019-09" db="EMBL/GenBank/DDBJ databases">
        <title>Draft genome sequence of Psychrobacter nivimaris LAMA 639, in search for biotechnological relevant genes.</title>
        <authorList>
            <person name="Lima A.O.S."/>
            <person name="Staloch B.E.K."/>
            <person name="Freitas R.C."/>
            <person name="Niero H."/>
            <person name="Silva M.A.C."/>
        </authorList>
    </citation>
    <scope>NUCLEOTIDE SEQUENCE [LARGE SCALE GENOMIC DNA]</scope>
    <source>
        <strain evidence="1 2">LAMA 639</strain>
    </source>
</reference>
<sequence>MSRLTLDDLLDQLEQARQIAIEERKPTAMIQATATMAKLTGLDKPVIKDVHADDVQSISDLMNELSSEQAAITYKNIMG</sequence>
<organism evidence="1 2">
    <name type="scientific">Psychrobacter nivimaris</name>
    <dbReference type="NCBI Taxonomy" id="281738"/>
    <lineage>
        <taxon>Bacteria</taxon>
        <taxon>Pseudomonadati</taxon>
        <taxon>Pseudomonadota</taxon>
        <taxon>Gammaproteobacteria</taxon>
        <taxon>Moraxellales</taxon>
        <taxon>Moraxellaceae</taxon>
        <taxon>Psychrobacter</taxon>
    </lineage>
</organism>
<dbReference type="RefSeq" id="WP_160023667.1">
    <property type="nucleotide sequence ID" value="NZ_VZIZ01000046.1"/>
</dbReference>
<gene>
    <name evidence="1" type="ORF">FQV37_2195</name>
</gene>
<evidence type="ECO:0000313" key="1">
    <source>
        <dbReference type="EMBL" id="KAF0567449.1"/>
    </source>
</evidence>